<reference evidence="3" key="2">
    <citation type="submission" date="2025-08" db="UniProtKB">
        <authorList>
            <consortium name="RefSeq"/>
        </authorList>
    </citation>
    <scope>IDENTIFICATION</scope>
    <source>
        <tissue evidence="3">Adult</tissue>
    </source>
</reference>
<dbReference type="InterPro" id="IPR043502">
    <property type="entry name" value="DNA/RNA_pol_sf"/>
</dbReference>
<dbReference type="SUPFAM" id="SSF56672">
    <property type="entry name" value="DNA/RNA polymerases"/>
    <property type="match status" value="1"/>
</dbReference>
<dbReference type="Pfam" id="PF05380">
    <property type="entry name" value="Peptidase_A17"/>
    <property type="match status" value="1"/>
</dbReference>
<dbReference type="InterPro" id="IPR008042">
    <property type="entry name" value="Retrotrans_Pao"/>
</dbReference>
<dbReference type="PANTHER" id="PTHR47331:SF5">
    <property type="entry name" value="RIBONUCLEASE H"/>
    <property type="match status" value="1"/>
</dbReference>
<protein>
    <submittedName>
        <fullName evidence="3">Uncharacterized protein LOC125776173</fullName>
    </submittedName>
</protein>
<reference evidence="2" key="1">
    <citation type="submission" date="2025-05" db="UniProtKB">
        <authorList>
            <consortium name="RefSeq"/>
        </authorList>
    </citation>
    <scope>NUCLEOTIDE SEQUENCE [LARGE SCALE GENOMIC DNA]</scope>
</reference>
<proteinExistence type="predicted"/>
<dbReference type="Pfam" id="PF18701">
    <property type="entry name" value="DUF5641"/>
    <property type="match status" value="1"/>
</dbReference>
<dbReference type="PANTHER" id="PTHR47331">
    <property type="entry name" value="PHD-TYPE DOMAIN-CONTAINING PROTEIN"/>
    <property type="match status" value="1"/>
</dbReference>
<keyword evidence="2" id="KW-1185">Reference proteome</keyword>
<dbReference type="Proteomes" id="UP001652620">
    <property type="component" value="Chromosome 2"/>
</dbReference>
<dbReference type="InterPro" id="IPR036397">
    <property type="entry name" value="RNaseH_sf"/>
</dbReference>
<dbReference type="InterPro" id="IPR040676">
    <property type="entry name" value="DUF5641"/>
</dbReference>
<feature type="domain" description="DUF5641" evidence="1">
    <location>
        <begin position="1178"/>
        <end position="1253"/>
    </location>
</feature>
<organism evidence="2 3">
    <name type="scientific">Bactrocera dorsalis</name>
    <name type="common">Oriental fruit fly</name>
    <name type="synonym">Dacus dorsalis</name>
    <dbReference type="NCBI Taxonomy" id="27457"/>
    <lineage>
        <taxon>Eukaryota</taxon>
        <taxon>Metazoa</taxon>
        <taxon>Ecdysozoa</taxon>
        <taxon>Arthropoda</taxon>
        <taxon>Hexapoda</taxon>
        <taxon>Insecta</taxon>
        <taxon>Pterygota</taxon>
        <taxon>Neoptera</taxon>
        <taxon>Endopterygota</taxon>
        <taxon>Diptera</taxon>
        <taxon>Brachycera</taxon>
        <taxon>Muscomorpha</taxon>
        <taxon>Tephritoidea</taxon>
        <taxon>Tephritidae</taxon>
        <taxon>Bactrocera</taxon>
        <taxon>Bactrocera</taxon>
    </lineage>
</organism>
<sequence length="1314" mass="149130">MSLEELKQQRANIKKNISRIKNIVEASLRPGAKILSAAEYKCRLGILESYFKNVLSTQTEIERIDHEDCGRMDLEELYITTKIIIQSQVTEDSNTTLSDTTCVMQAGSKLPKLKLPTFNGKYSEYQNFITSFQQIIDREYSLSNIEKFNHLRNCLNGPALETIDAFQVSNENYLKALERLKTRYDNPTLIFLENISSLFELSSISKPNGGQLRSLIDKASAIYGSLLSLGTESQISQAMLIYLVLQKADEETNRKWKESLDFKTLPSWENCTHILERHCQYLDSIDNAHTVGNVHQSATNAHKAKPLRKGYSFSCSSSCCSVCSSNNHKIHNCDRFKALSVSQRFDHAKKMSLCLNCLSRGHQLSNCASTHKCKICYRQHHTLLHRRNTPDSSNSTSTSAVHTHMNNSSSFDNIILATAEVLVRDVSGNYHLGRALLDSCSQVNFITEEFSQKLMLPRSKHNIEIESIGKSSTNIKYKTSTNIKSQATSLELPLDFCITSYIAYHPEPEIDTSTWHIPPNIVLADHQFNKSRKIDLLLGTESFFSLLSVGQIKLGDNLPILQKTLLGWVVSGRYRANTNALNAKCLFACEESIDSKLEKLWQIEEIATKPNVWTPEQHSCEKLYNDTVSRSPNGRIIVNIPFKDDPSCLGESYNTALRRFNGLERRLQQSPMLKKEYVAFMDEYESLGHMEALPNPNLEEPHYYIPHHCVLKPNSTTTKLRVVFDASCRTTTQKSINDIQMVGPTIQSELVITLLRFRLHRFPLTADIVKMYRQILINEEHRRFQYILWRSSPSKNIQTFQLKTVTYGMGAAPYLAVRSLHYLADQYVSKFAVGSDVVKSSFYVDDLLCGADSLAELSRIKHEVTELLKLGGFELSKWHSNHQCFRVEHTDKVLNLDTSVTSALGLKWDQIKDHFMFSFLPKQPINGTITKRTILSIASSLFDPLGLLAPVIVTAKILLQELWLLKIEWDESVPQNIASAWQTFVNNLSDLPSVRIPRVSEIQDLTVDAYWKHVPTKSNPADIVSRGSTPLELTTSIWFNGPEFLYEDERKWPNGKSNDIDMEVVDAEMRKSVFNIIINNNYLLEALDRAPHFGGIWEAAVKSAKGHLNRSVMNTKLTYEELTTALVEIEAVLNSRPLSPLSSDPSDYEALTPGHFLTGSALKSLPERAVADDVNQVNRWNQITAVKQIFWKRWSHDYISDLQARSKWNTDHGNVGKNTMVLIHEDNVPPQRWLIGRVIDAIPGKDARVRVVDQAKRLPRHAEAKTHHLRRTLSHLGAWPHGGAAFGRTTGRTKEAEKHANPKIVQTWFTIQLS</sequence>
<dbReference type="InterPro" id="IPR005312">
    <property type="entry name" value="DUF1759"/>
</dbReference>
<dbReference type="GeneID" id="125776173"/>
<dbReference type="RefSeq" id="XP_049303029.1">
    <property type="nucleotide sequence ID" value="XM_049447072.1"/>
</dbReference>
<dbReference type="Gene3D" id="3.30.420.10">
    <property type="entry name" value="Ribonuclease H-like superfamily/Ribonuclease H"/>
    <property type="match status" value="1"/>
</dbReference>
<accession>A0ABM3J1C2</accession>
<gene>
    <name evidence="3" type="primary">LOC125776173</name>
</gene>
<evidence type="ECO:0000313" key="2">
    <source>
        <dbReference type="Proteomes" id="UP001652620"/>
    </source>
</evidence>
<evidence type="ECO:0000259" key="1">
    <source>
        <dbReference type="Pfam" id="PF18701"/>
    </source>
</evidence>
<dbReference type="Pfam" id="PF03564">
    <property type="entry name" value="DUF1759"/>
    <property type="match status" value="1"/>
</dbReference>
<name>A0ABM3J1C2_BACDO</name>
<evidence type="ECO:0000313" key="3">
    <source>
        <dbReference type="RefSeq" id="XP_049303029.1"/>
    </source>
</evidence>